<gene>
    <name evidence="1" type="ORF">ACH5RR_016045</name>
</gene>
<dbReference type="EMBL" id="JBJUIK010000007">
    <property type="protein sequence ID" value="KAL3523211.1"/>
    <property type="molecule type" value="Genomic_DNA"/>
</dbReference>
<dbReference type="Proteomes" id="UP001630127">
    <property type="component" value="Unassembled WGS sequence"/>
</dbReference>
<accession>A0ABD2ZWU5</accession>
<evidence type="ECO:0000313" key="2">
    <source>
        <dbReference type="Proteomes" id="UP001630127"/>
    </source>
</evidence>
<dbReference type="AlphaFoldDB" id="A0ABD2ZWU5"/>
<protein>
    <submittedName>
        <fullName evidence="1">Uncharacterized protein</fullName>
    </submittedName>
</protein>
<organism evidence="1 2">
    <name type="scientific">Cinchona calisaya</name>
    <dbReference type="NCBI Taxonomy" id="153742"/>
    <lineage>
        <taxon>Eukaryota</taxon>
        <taxon>Viridiplantae</taxon>
        <taxon>Streptophyta</taxon>
        <taxon>Embryophyta</taxon>
        <taxon>Tracheophyta</taxon>
        <taxon>Spermatophyta</taxon>
        <taxon>Magnoliopsida</taxon>
        <taxon>eudicotyledons</taxon>
        <taxon>Gunneridae</taxon>
        <taxon>Pentapetalae</taxon>
        <taxon>asterids</taxon>
        <taxon>lamiids</taxon>
        <taxon>Gentianales</taxon>
        <taxon>Rubiaceae</taxon>
        <taxon>Cinchonoideae</taxon>
        <taxon>Cinchoneae</taxon>
        <taxon>Cinchona</taxon>
    </lineage>
</organism>
<keyword evidence="2" id="KW-1185">Reference proteome</keyword>
<sequence>MVFEDGYSFLVIFDVAKEVFRVTRLNEAVYSAGNLYKVGETLAVIVQHHSNVGGGNRIRLLFLEEHENQICVKQSIEFQLAISLGLYPAGISSRTGEMILVDDEILMNW</sequence>
<comment type="caution">
    <text evidence="1">The sequence shown here is derived from an EMBL/GenBank/DDBJ whole genome shotgun (WGS) entry which is preliminary data.</text>
</comment>
<name>A0ABD2ZWU5_9GENT</name>
<reference evidence="1 2" key="1">
    <citation type="submission" date="2024-11" db="EMBL/GenBank/DDBJ databases">
        <title>A near-complete genome assembly of Cinchona calisaya.</title>
        <authorList>
            <person name="Lian D.C."/>
            <person name="Zhao X.W."/>
            <person name="Wei L."/>
        </authorList>
    </citation>
    <scope>NUCLEOTIDE SEQUENCE [LARGE SCALE GENOMIC DNA]</scope>
    <source>
        <tissue evidence="1">Nenye</tissue>
    </source>
</reference>
<proteinExistence type="predicted"/>
<evidence type="ECO:0000313" key="1">
    <source>
        <dbReference type="EMBL" id="KAL3523211.1"/>
    </source>
</evidence>